<feature type="compositionally biased region" description="Pro residues" evidence="2">
    <location>
        <begin position="405"/>
        <end position="418"/>
    </location>
</feature>
<feature type="compositionally biased region" description="Polar residues" evidence="2">
    <location>
        <begin position="341"/>
        <end position="351"/>
    </location>
</feature>
<dbReference type="RefSeq" id="WP_164653012.1">
    <property type="nucleotide sequence ID" value="NZ_JAAIJR010000020.1"/>
</dbReference>
<evidence type="ECO:0000256" key="1">
    <source>
        <dbReference type="ARBA" id="ARBA00023186"/>
    </source>
</evidence>
<keyword evidence="3" id="KW-0472">Membrane</keyword>
<dbReference type="SMART" id="SM00271">
    <property type="entry name" value="DnaJ"/>
    <property type="match status" value="1"/>
</dbReference>
<feature type="region of interest" description="Disordered" evidence="2">
    <location>
        <begin position="131"/>
        <end position="154"/>
    </location>
</feature>
<feature type="compositionally biased region" description="Low complexity" evidence="2">
    <location>
        <begin position="140"/>
        <end position="154"/>
    </location>
</feature>
<evidence type="ECO:0000256" key="3">
    <source>
        <dbReference type="SAM" id="Phobius"/>
    </source>
</evidence>
<keyword evidence="6" id="KW-1185">Reference proteome</keyword>
<dbReference type="EMBL" id="JAAIJR010000020">
    <property type="protein sequence ID" value="NEX20025.1"/>
    <property type="molecule type" value="Genomic_DNA"/>
</dbReference>
<organism evidence="5 6">
    <name type="scientific">Thiorhodococcus mannitoliphagus</name>
    <dbReference type="NCBI Taxonomy" id="329406"/>
    <lineage>
        <taxon>Bacteria</taxon>
        <taxon>Pseudomonadati</taxon>
        <taxon>Pseudomonadota</taxon>
        <taxon>Gammaproteobacteria</taxon>
        <taxon>Chromatiales</taxon>
        <taxon>Chromatiaceae</taxon>
        <taxon>Thiorhodococcus</taxon>
    </lineage>
</organism>
<proteinExistence type="predicted"/>
<feature type="compositionally biased region" description="Low complexity" evidence="2">
    <location>
        <begin position="361"/>
        <end position="375"/>
    </location>
</feature>
<feature type="transmembrane region" description="Helical" evidence="3">
    <location>
        <begin position="195"/>
        <end position="215"/>
    </location>
</feature>
<dbReference type="CDD" id="cd06257">
    <property type="entry name" value="DnaJ"/>
    <property type="match status" value="1"/>
</dbReference>
<dbReference type="PROSITE" id="PS50076">
    <property type="entry name" value="DNAJ_2"/>
    <property type="match status" value="1"/>
</dbReference>
<keyword evidence="3" id="KW-0812">Transmembrane</keyword>
<sequence length="559" mass="60757">MAAHWTKQVAKSLSTGRHSPLLEVHLDTLLLWLSNPEHARVAELDRAIGRLHMSRQEACRRAFRLLDALLFDAAEGTSPLTPGLPADADQARVKQRYRRLVQVYHPDHHPDRTAWATERTDRLNRAFEAHRKRAGKGTARAEAASGRRASREGAAWPDWSKGAAALKDWFDRLWSSAPGRLAAHLRGLGRTQKRILGGLAGGLGILILIIALQPAEKPRIIPKIIHHPLGESPQVPPIPVLEPGDDQEDAKTVAAPDADTQGQTSGPARTLLADQVAPPTAAIPPARRPNRPQDMPAKDEPAPASAMVQPEAEPGPQEPLEPPDQPPVLAQEVPRERPSAPDTSAQASHQVAETPEPEPEPAQAIAQQPTQAEQAGAVPPQPRLRPLDASNLSSIPDKPRLSIPPAAPPTPPTPPAAPERPLQISAADVAIPAAPAVASPNGDCSTVPEVLRRFQRYYQAGTLDQFMALYSPHAKENDLATWFAIRQTYADWFSKTSARRITFEQLQVEPTAKGDRCAAIALFQVSYLDAQSRLATKAGIIQLLFEPDGRGLKILRARY</sequence>
<keyword evidence="3" id="KW-1133">Transmembrane helix</keyword>
<feature type="region of interest" description="Disordered" evidence="2">
    <location>
        <begin position="229"/>
        <end position="420"/>
    </location>
</feature>
<dbReference type="SUPFAM" id="SSF46565">
    <property type="entry name" value="Chaperone J-domain"/>
    <property type="match status" value="1"/>
</dbReference>
<protein>
    <submittedName>
        <fullName evidence="5">DnaJ domain-containing protein</fullName>
    </submittedName>
</protein>
<dbReference type="Gene3D" id="3.10.450.50">
    <property type="match status" value="1"/>
</dbReference>
<evidence type="ECO:0000313" key="6">
    <source>
        <dbReference type="Proteomes" id="UP000471640"/>
    </source>
</evidence>
<dbReference type="InterPro" id="IPR036869">
    <property type="entry name" value="J_dom_sf"/>
</dbReference>
<evidence type="ECO:0000256" key="2">
    <source>
        <dbReference type="SAM" id="MobiDB-lite"/>
    </source>
</evidence>
<dbReference type="Gene3D" id="1.10.287.110">
    <property type="entry name" value="DnaJ domain"/>
    <property type="match status" value="1"/>
</dbReference>
<reference evidence="5 6" key="2">
    <citation type="submission" date="2020-02" db="EMBL/GenBank/DDBJ databases">
        <title>Genome sequences of Thiorhodococcus mannitoliphagus and Thiorhodococcus minor, purple sulfur photosynthetic bacteria in the gammaproteobacterial family, Chromatiaceae.</title>
        <authorList>
            <person name="Aviles F.A."/>
            <person name="Meyer T.E."/>
            <person name="Kyndt J.A."/>
        </authorList>
    </citation>
    <scope>NUCLEOTIDE SEQUENCE [LARGE SCALE GENOMIC DNA]</scope>
    <source>
        <strain evidence="5 6">DSM 18266</strain>
    </source>
</reference>
<dbReference type="SUPFAM" id="SSF54427">
    <property type="entry name" value="NTF2-like"/>
    <property type="match status" value="1"/>
</dbReference>
<dbReference type="Proteomes" id="UP000471640">
    <property type="component" value="Unassembled WGS sequence"/>
</dbReference>
<name>A0A6P1DWJ8_9GAMM</name>
<dbReference type="AlphaFoldDB" id="A0A6P1DWJ8"/>
<feature type="compositionally biased region" description="Pro residues" evidence="2">
    <location>
        <begin position="316"/>
        <end position="326"/>
    </location>
</feature>
<accession>A0A6P1DWJ8</accession>
<gene>
    <name evidence="5" type="ORF">G3480_06800</name>
</gene>
<comment type="caution">
    <text evidence="5">The sequence shown here is derived from an EMBL/GenBank/DDBJ whole genome shotgun (WGS) entry which is preliminary data.</text>
</comment>
<feature type="domain" description="J" evidence="4">
    <location>
        <begin position="77"/>
        <end position="135"/>
    </location>
</feature>
<dbReference type="InterPro" id="IPR032710">
    <property type="entry name" value="NTF2-like_dom_sf"/>
</dbReference>
<evidence type="ECO:0000313" key="5">
    <source>
        <dbReference type="EMBL" id="NEX20025.1"/>
    </source>
</evidence>
<evidence type="ECO:0000259" key="4">
    <source>
        <dbReference type="PROSITE" id="PS50076"/>
    </source>
</evidence>
<dbReference type="InterPro" id="IPR001623">
    <property type="entry name" value="DnaJ_domain"/>
</dbReference>
<reference evidence="6" key="1">
    <citation type="journal article" date="2020" name="Microbiol. Resour. Announc.">
        <title>Draft Genome Sequences of Thiorhodococcus mannitoliphagus and Thiorhodococcus minor, Purple Sulfur Photosynthetic Bacteria in the Gammaproteobacterial Family Chromatiaceae.</title>
        <authorList>
            <person name="Aviles F.A."/>
            <person name="Meyer T.E."/>
            <person name="Kyndt J.A."/>
        </authorList>
    </citation>
    <scope>NUCLEOTIDE SEQUENCE [LARGE SCALE GENOMIC DNA]</scope>
    <source>
        <strain evidence="6">DSM 18266</strain>
    </source>
</reference>
<dbReference type="Pfam" id="PF00226">
    <property type="entry name" value="DnaJ"/>
    <property type="match status" value="1"/>
</dbReference>
<keyword evidence="1" id="KW-0143">Chaperone</keyword>